<protein>
    <submittedName>
        <fullName evidence="1">Uncharacterized protein</fullName>
    </submittedName>
</protein>
<dbReference type="RefSeq" id="XP_016626004.1">
    <property type="nucleotide sequence ID" value="XM_016758755.1"/>
</dbReference>
<dbReference type="Proteomes" id="UP000053789">
    <property type="component" value="Unassembled WGS sequence"/>
</dbReference>
<dbReference type="EMBL" id="KN846980">
    <property type="protein sequence ID" value="KIW99335.1"/>
    <property type="molecule type" value="Genomic_DNA"/>
</dbReference>
<dbReference type="OrthoDB" id="2426273at2759"/>
<gene>
    <name evidence="1" type="ORF">Z519_00998</name>
</gene>
<evidence type="ECO:0000313" key="2">
    <source>
        <dbReference type="Proteomes" id="UP000053789"/>
    </source>
</evidence>
<dbReference type="AlphaFoldDB" id="A0A0D2I7W3"/>
<sequence length="125" mass="14069">MVKWAGQSEVKLVANLSVGKTTRSYQVEAATITITRYSGANGKNCKIAISILHLHNTQRLLYLDRHPLHSHCAFEEEDKRHDAIQNMAYVYGAAKSILVIDESLADIRFDDVLDEEFAVRILISP</sequence>
<name>A0A0D2I7W3_CLAB1</name>
<organism evidence="1 2">
    <name type="scientific">Cladophialophora bantiana (strain ATCC 10958 / CBS 173.52 / CDC B-1940 / NIH 8579)</name>
    <name type="common">Xylohypha bantiana</name>
    <dbReference type="NCBI Taxonomy" id="1442370"/>
    <lineage>
        <taxon>Eukaryota</taxon>
        <taxon>Fungi</taxon>
        <taxon>Dikarya</taxon>
        <taxon>Ascomycota</taxon>
        <taxon>Pezizomycotina</taxon>
        <taxon>Eurotiomycetes</taxon>
        <taxon>Chaetothyriomycetidae</taxon>
        <taxon>Chaetothyriales</taxon>
        <taxon>Herpotrichiellaceae</taxon>
        <taxon>Cladophialophora</taxon>
    </lineage>
</organism>
<dbReference type="HOGENOM" id="CLU_1992376_0_0_1"/>
<accession>A0A0D2I7W3</accession>
<keyword evidence="2" id="KW-1185">Reference proteome</keyword>
<dbReference type="GeneID" id="27693926"/>
<reference evidence="1" key="1">
    <citation type="submission" date="2015-01" db="EMBL/GenBank/DDBJ databases">
        <title>The Genome Sequence of Cladophialophora bantiana CBS 173.52.</title>
        <authorList>
            <consortium name="The Broad Institute Genomics Platform"/>
            <person name="Cuomo C."/>
            <person name="de Hoog S."/>
            <person name="Gorbushina A."/>
            <person name="Stielow B."/>
            <person name="Teixiera M."/>
            <person name="Abouelleil A."/>
            <person name="Chapman S.B."/>
            <person name="Priest M."/>
            <person name="Young S.K."/>
            <person name="Wortman J."/>
            <person name="Nusbaum C."/>
            <person name="Birren B."/>
        </authorList>
    </citation>
    <scope>NUCLEOTIDE SEQUENCE [LARGE SCALE GENOMIC DNA]</scope>
    <source>
        <strain evidence="1">CBS 173.52</strain>
    </source>
</reference>
<dbReference type="VEuPathDB" id="FungiDB:Z519_00998"/>
<evidence type="ECO:0000313" key="1">
    <source>
        <dbReference type="EMBL" id="KIW99335.1"/>
    </source>
</evidence>
<proteinExistence type="predicted"/>